<dbReference type="InterPro" id="IPR050095">
    <property type="entry name" value="ECF_ABC_transporter_ATP-bd"/>
</dbReference>
<evidence type="ECO:0000256" key="4">
    <source>
        <dbReference type="ARBA" id="ARBA00022475"/>
    </source>
</evidence>
<dbReference type="CDD" id="cd03225">
    <property type="entry name" value="ABC_cobalt_CbiO_domain1"/>
    <property type="match status" value="2"/>
</dbReference>
<dbReference type="Gene3D" id="3.40.50.300">
    <property type="entry name" value="P-loop containing nucleotide triphosphate hydrolases"/>
    <property type="match status" value="2"/>
</dbReference>
<dbReference type="PROSITE" id="PS50893">
    <property type="entry name" value="ABC_TRANSPORTER_2"/>
    <property type="match status" value="2"/>
</dbReference>
<dbReference type="InterPro" id="IPR003593">
    <property type="entry name" value="AAA+_ATPase"/>
</dbReference>
<evidence type="ECO:0000313" key="10">
    <source>
        <dbReference type="EMBL" id="GIO49925.1"/>
    </source>
</evidence>
<keyword evidence="4" id="KW-1003">Cell membrane</keyword>
<dbReference type="Pfam" id="PF00005">
    <property type="entry name" value="ABC_tran"/>
    <property type="match status" value="2"/>
</dbReference>
<organism evidence="10 11">
    <name type="scientific">Paenibacillus azoreducens</name>
    <dbReference type="NCBI Taxonomy" id="116718"/>
    <lineage>
        <taxon>Bacteria</taxon>
        <taxon>Bacillati</taxon>
        <taxon>Bacillota</taxon>
        <taxon>Bacilli</taxon>
        <taxon>Bacillales</taxon>
        <taxon>Paenibacillaceae</taxon>
        <taxon>Paenibacillus</taxon>
    </lineage>
</organism>
<dbReference type="GO" id="GO:0042626">
    <property type="term" value="F:ATPase-coupled transmembrane transporter activity"/>
    <property type="evidence" value="ECO:0007669"/>
    <property type="project" value="TreeGrafter"/>
</dbReference>
<dbReference type="EMBL" id="BORT01000026">
    <property type="protein sequence ID" value="GIO49925.1"/>
    <property type="molecule type" value="Genomic_DNA"/>
</dbReference>
<keyword evidence="3" id="KW-0813">Transport</keyword>
<keyword evidence="8" id="KW-0472">Membrane</keyword>
<dbReference type="GO" id="GO:0016887">
    <property type="term" value="F:ATP hydrolysis activity"/>
    <property type="evidence" value="ECO:0007669"/>
    <property type="project" value="InterPro"/>
</dbReference>
<dbReference type="GO" id="GO:0043190">
    <property type="term" value="C:ATP-binding cassette (ABC) transporter complex"/>
    <property type="evidence" value="ECO:0007669"/>
    <property type="project" value="TreeGrafter"/>
</dbReference>
<evidence type="ECO:0000256" key="3">
    <source>
        <dbReference type="ARBA" id="ARBA00022448"/>
    </source>
</evidence>
<protein>
    <submittedName>
        <fullName evidence="10">HMP/thiamine import ATP-binding protein YkoD</fullName>
    </submittedName>
</protein>
<dbReference type="RefSeq" id="WP_212980267.1">
    <property type="nucleotide sequence ID" value="NZ_AP025343.1"/>
</dbReference>
<comment type="caution">
    <text evidence="10">The sequence shown here is derived from an EMBL/GenBank/DDBJ whole genome shotgun (WGS) entry which is preliminary data.</text>
</comment>
<proteinExistence type="inferred from homology"/>
<comment type="subcellular location">
    <subcellularLocation>
        <location evidence="1">Cell membrane</location>
        <topology evidence="1">Peripheral membrane protein</topology>
    </subcellularLocation>
</comment>
<dbReference type="SMART" id="SM00382">
    <property type="entry name" value="AAA"/>
    <property type="match status" value="2"/>
</dbReference>
<keyword evidence="11" id="KW-1185">Reference proteome</keyword>
<accession>A0A919YIJ6</accession>
<evidence type="ECO:0000256" key="8">
    <source>
        <dbReference type="ARBA" id="ARBA00023136"/>
    </source>
</evidence>
<dbReference type="SUPFAM" id="SSF52540">
    <property type="entry name" value="P-loop containing nucleoside triphosphate hydrolases"/>
    <property type="match status" value="2"/>
</dbReference>
<feature type="domain" description="ABC transporter" evidence="9">
    <location>
        <begin position="285"/>
        <end position="509"/>
    </location>
</feature>
<evidence type="ECO:0000256" key="1">
    <source>
        <dbReference type="ARBA" id="ARBA00004202"/>
    </source>
</evidence>
<evidence type="ECO:0000256" key="5">
    <source>
        <dbReference type="ARBA" id="ARBA00022741"/>
    </source>
</evidence>
<dbReference type="PROSITE" id="PS00211">
    <property type="entry name" value="ABC_TRANSPORTER_1"/>
    <property type="match status" value="1"/>
</dbReference>
<evidence type="ECO:0000259" key="9">
    <source>
        <dbReference type="PROSITE" id="PS50893"/>
    </source>
</evidence>
<dbReference type="PANTHER" id="PTHR43553:SF24">
    <property type="entry name" value="ENERGY-COUPLING FACTOR TRANSPORTER ATP-BINDING PROTEIN ECFA1"/>
    <property type="match status" value="1"/>
</dbReference>
<comment type="similarity">
    <text evidence="2">Belongs to the ABC transporter superfamily.</text>
</comment>
<dbReference type="PANTHER" id="PTHR43553">
    <property type="entry name" value="HEAVY METAL TRANSPORTER"/>
    <property type="match status" value="1"/>
</dbReference>
<dbReference type="InterPro" id="IPR027417">
    <property type="entry name" value="P-loop_NTPase"/>
</dbReference>
<evidence type="ECO:0000256" key="2">
    <source>
        <dbReference type="ARBA" id="ARBA00005417"/>
    </source>
</evidence>
<dbReference type="InterPro" id="IPR015856">
    <property type="entry name" value="ABC_transpr_CbiO/EcfA_su"/>
</dbReference>
<evidence type="ECO:0000256" key="6">
    <source>
        <dbReference type="ARBA" id="ARBA00022840"/>
    </source>
</evidence>
<keyword evidence="7" id="KW-1278">Translocase</keyword>
<reference evidence="10 11" key="1">
    <citation type="submission" date="2021-03" db="EMBL/GenBank/DDBJ databases">
        <title>Antimicrobial resistance genes in bacteria isolated from Japanese honey, and their potential for conferring macrolide and lincosamide resistance in the American foulbrood pathogen Paenibacillus larvae.</title>
        <authorList>
            <person name="Okamoto M."/>
            <person name="Kumagai M."/>
            <person name="Kanamori H."/>
            <person name="Takamatsu D."/>
        </authorList>
    </citation>
    <scope>NUCLEOTIDE SEQUENCE [LARGE SCALE GENOMIC DNA]</scope>
    <source>
        <strain evidence="10 11">J34TS1</strain>
    </source>
</reference>
<evidence type="ECO:0000313" key="11">
    <source>
        <dbReference type="Proteomes" id="UP000682811"/>
    </source>
</evidence>
<keyword evidence="5" id="KW-0547">Nucleotide-binding</keyword>
<dbReference type="AlphaFoldDB" id="A0A919YIJ6"/>
<dbReference type="Proteomes" id="UP000682811">
    <property type="component" value="Unassembled WGS sequence"/>
</dbReference>
<evidence type="ECO:0000256" key="7">
    <source>
        <dbReference type="ARBA" id="ARBA00022967"/>
    </source>
</evidence>
<name>A0A919YIJ6_9BACL</name>
<dbReference type="InterPro" id="IPR017871">
    <property type="entry name" value="ABC_transporter-like_CS"/>
</dbReference>
<dbReference type="InterPro" id="IPR003439">
    <property type="entry name" value="ABC_transporter-like_ATP-bd"/>
</dbReference>
<keyword evidence="6 10" id="KW-0067">ATP-binding</keyword>
<gene>
    <name evidence="10" type="primary">ykoD</name>
    <name evidence="10" type="ORF">J34TS1_46900</name>
</gene>
<dbReference type="GO" id="GO:0005524">
    <property type="term" value="F:ATP binding"/>
    <property type="evidence" value="ECO:0007669"/>
    <property type="project" value="UniProtKB-KW"/>
</dbReference>
<feature type="domain" description="ABC transporter" evidence="9">
    <location>
        <begin position="6"/>
        <end position="245"/>
    </location>
</feature>
<sequence>MPRLSIKCTNLTYYYDDERGPALQGLDLSIPEGEWTAVIGPGGSGKSTLCQLLSGYLPRSGGGKREGGLELGGIDPATAEIAEIAERCGLVFQDPDAQLVQGTPQDEAAFGPENLRVPPPEIERRVEEALAAVNLEQRRHSPVRELSGGQRQRTAIAAVLALRPRIVVFDDASASLDPAAQGQFVQLCRKLHAEGRTLITASGRFDDAARSAERVIVLAGGRVLLDGPPQELLRKGRGLLAQLGLLPPWEGAAKAGPGLAAGPAVPAASAHMTPPGAAADSGSLLAVDRLSFAYAGAPLALHETSFAMKPGEWGIITGENGSGKTTLTRLLMGLLPVPIGAVFWQGQDMAGWRVRQRAAKIGYVFQQPEHQFVAHTVWDELIYGLGRKKGRGRELDSSERERAESLLLMAGLEGRRGASPYLLSQGEKKLLSIIAQFVHPKSLYILDEPTSGIDYGAADKILRLCREQAACGAAVLMITHDPALVEGEASFMLKLYRHKPAEYRRLASV</sequence>